<keyword evidence="1" id="KW-0812">Transmembrane</keyword>
<evidence type="ECO:0000256" key="1">
    <source>
        <dbReference type="SAM" id="Phobius"/>
    </source>
</evidence>
<dbReference type="RefSeq" id="WP_013608800.1">
    <property type="nucleotide sequence ID" value="NC_015153.1"/>
</dbReference>
<feature type="transmembrane region" description="Helical" evidence="1">
    <location>
        <begin position="6"/>
        <end position="27"/>
    </location>
</feature>
<dbReference type="AlphaFoldDB" id="F0V2W6"/>
<evidence type="ECO:0000313" key="3">
    <source>
        <dbReference type="Proteomes" id="UP000008645"/>
    </source>
</evidence>
<gene>
    <name evidence="2" type="ORF">MSUIS_00950</name>
</gene>
<dbReference type="HOGENOM" id="CLU_1401147_0_0_14"/>
<accession>F0V2W6</accession>
<keyword evidence="1" id="KW-0472">Membrane</keyword>
<dbReference type="Proteomes" id="UP000008645">
    <property type="component" value="Chromosome"/>
</dbReference>
<organism evidence="2 3">
    <name type="scientific">Mycoplasma suis (strain KI_3806)</name>
    <dbReference type="NCBI Taxonomy" id="708248"/>
    <lineage>
        <taxon>Bacteria</taxon>
        <taxon>Bacillati</taxon>
        <taxon>Mycoplasmatota</taxon>
        <taxon>Mollicutes</taxon>
        <taxon>Mycoplasmataceae</taxon>
        <taxon>Mycoplasma</taxon>
    </lineage>
</organism>
<name>F0V2W6_MYCS3</name>
<protein>
    <submittedName>
        <fullName evidence="2">Uncharacterized protein</fullName>
    </submittedName>
</protein>
<evidence type="ECO:0000313" key="2">
    <source>
        <dbReference type="EMBL" id="CBZ40188.1"/>
    </source>
</evidence>
<reference evidence="2 3" key="1">
    <citation type="journal article" date="2011" name="J. Bacteriol.">
        <title>Complete genome sequence of the hemotrophic Mycoplasma suis strain KI3806.</title>
        <authorList>
            <person name="Oehlerking J."/>
            <person name="Kube M."/>
            <person name="Felder K.M."/>
            <person name="Matter D."/>
            <person name="Wittenbrink M.M."/>
            <person name="Schwarzenbach S."/>
            <person name="Kramer M.M."/>
            <person name="Hoelzle K."/>
            <person name="Hoelzle L.E."/>
        </authorList>
    </citation>
    <scope>NUCLEOTIDE SEQUENCE [LARGE SCALE GENOMIC DNA]</scope>
    <source>
        <strain evidence="3">KI_3806</strain>
    </source>
</reference>
<keyword evidence="1" id="KW-1133">Transmembrane helix</keyword>
<dbReference type="KEGG" id="msk:MSUIS_00950"/>
<proteinExistence type="predicted"/>
<dbReference type="EMBL" id="FQ790233">
    <property type="protein sequence ID" value="CBZ40188.1"/>
    <property type="molecule type" value="Genomic_DNA"/>
</dbReference>
<sequence length="194" mass="21652">MFNSTILAKLAVVVSLGGIAGGGGYIFKDQLINGIQKLRGLETNYKPTWIISSSNESLTFLNKEGKDESLMGEYVFFFEKSSSNSEVEKSCVKIERGIGTIQNKENCDSMASSNSLIKDGKNTKVWIKAKDKTSVRKIFEALSLTSTDKKWFEGDNKTLESNFLFKPLICNLEEKSTFWDREVSVNCSPKTISN</sequence>